<comment type="cofactor">
    <cofactor evidence="1 11">
        <name>Fe cation</name>
        <dbReference type="ChEBI" id="CHEBI:24875"/>
    </cofactor>
</comment>
<dbReference type="GO" id="GO:0015979">
    <property type="term" value="P:photosynthesis"/>
    <property type="evidence" value="ECO:0007669"/>
    <property type="project" value="UniProtKB-UniRule"/>
</dbReference>
<evidence type="ECO:0000256" key="5">
    <source>
        <dbReference type="ARBA" id="ARBA00022723"/>
    </source>
</evidence>
<dbReference type="PANTHER" id="PTHR31053">
    <property type="entry name" value="MAGNESIUM-PROTOPORPHYRIN IX MONOMETHYL ESTER [OXIDATIVE] CYCLASE, CHLOROPLASTIC"/>
    <property type="match status" value="1"/>
</dbReference>
<dbReference type="Pfam" id="PF02915">
    <property type="entry name" value="Rubrerythrin"/>
    <property type="match status" value="1"/>
</dbReference>
<reference evidence="13 14" key="1">
    <citation type="submission" date="2019-06" db="EMBL/GenBank/DDBJ databases">
        <title>Paenimaribius caenipelagi gen. nov., sp. nov., isolated from a tidal flat.</title>
        <authorList>
            <person name="Yoon J.-H."/>
        </authorList>
    </citation>
    <scope>NUCLEOTIDE SEQUENCE [LARGE SCALE GENOMIC DNA]</scope>
    <source>
        <strain evidence="13 14">JBTF-M29</strain>
    </source>
</reference>
<evidence type="ECO:0000259" key="12">
    <source>
        <dbReference type="Pfam" id="PF02915"/>
    </source>
</evidence>
<dbReference type="RefSeq" id="WP_142833526.1">
    <property type="nucleotide sequence ID" value="NZ_VFSV01000005.1"/>
</dbReference>
<keyword evidence="7 11" id="KW-0560">Oxidoreductase</keyword>
<comment type="function">
    <text evidence="11">Catalyzes the formation of the isocyclic ring in chlorophyll biosynthesis. Mediates the cyclase reaction, which results in the formation of divinylprotochlorophyllide (Pchlide) characteristic of all chlorophylls from magnesium-protoporphyrin IX 13-monomethyl ester (MgPMME).</text>
</comment>
<comment type="catalytic activity">
    <reaction evidence="10 11">
        <text>Mg-protoporphyrin IX 13-monomethyl ester + 3 NADPH + 3 O2 + 2 H(+) = 3,8-divinyl protochlorophyllide a + 3 NADP(+) + 5 H2O</text>
        <dbReference type="Rhea" id="RHEA:33235"/>
        <dbReference type="ChEBI" id="CHEBI:15377"/>
        <dbReference type="ChEBI" id="CHEBI:15378"/>
        <dbReference type="ChEBI" id="CHEBI:15379"/>
        <dbReference type="ChEBI" id="CHEBI:57783"/>
        <dbReference type="ChEBI" id="CHEBI:58349"/>
        <dbReference type="ChEBI" id="CHEBI:58632"/>
        <dbReference type="ChEBI" id="CHEBI:60491"/>
        <dbReference type="EC" id="1.14.13.81"/>
    </reaction>
</comment>
<evidence type="ECO:0000256" key="10">
    <source>
        <dbReference type="ARBA" id="ARBA00049231"/>
    </source>
</evidence>
<dbReference type="SUPFAM" id="SSF47240">
    <property type="entry name" value="Ferritin-like"/>
    <property type="match status" value="1"/>
</dbReference>
<dbReference type="InterPro" id="IPR003251">
    <property type="entry name" value="Rr_diiron-bd_dom"/>
</dbReference>
<dbReference type="HAMAP" id="MF_01840">
    <property type="entry name" value="AcsF"/>
    <property type="match status" value="1"/>
</dbReference>
<comment type="caution">
    <text evidence="13">The sequence shown here is derived from an EMBL/GenBank/DDBJ whole genome shotgun (WGS) entry which is preliminary data.</text>
</comment>
<organism evidence="13 14">
    <name type="scientific">Palleronia caenipelagi</name>
    <dbReference type="NCBI Taxonomy" id="2489174"/>
    <lineage>
        <taxon>Bacteria</taxon>
        <taxon>Pseudomonadati</taxon>
        <taxon>Pseudomonadota</taxon>
        <taxon>Alphaproteobacteria</taxon>
        <taxon>Rhodobacterales</taxon>
        <taxon>Roseobacteraceae</taxon>
        <taxon>Palleronia</taxon>
    </lineage>
</organism>
<keyword evidence="8 11" id="KW-0408">Iron</keyword>
<gene>
    <name evidence="11 13" type="primary">acsF</name>
    <name evidence="13" type="ORF">FEV53_03975</name>
</gene>
<sequence>MNVQARHTADATTVEEGLAIQQEQAKFDSEAATAIAMQNTLLTPRFYTTDFEELDALDVMPVRADWDKLMERMRADPNKGHFRKTEDWDQIDWEGMDPELKAEFLDFLISSCTAEFSGCVLYKEMKRRGTNPDIKELFSYMSRDEARHAGFINDALREAGVAVNLGFLTREKKYTYFRPKFIYYATYLSEKIGYARYITIFRHLEANPEHRFHPIFKWFKEWCNDEFSHGEAFALLMRANPELVETRTNKLWIRFFLTAVYMTMWVRDHARPRFHEALGVDIEWYDLEVFRKTSTIARQVFPVELDIDNPRFVAGCRRLERAMRDMDAARAKGGLGGLWGRISGGTRAALAFASVYTMPVKRQELPESVRLEPVY</sequence>
<dbReference type="UniPathway" id="UPA00671"/>
<dbReference type="InterPro" id="IPR009078">
    <property type="entry name" value="Ferritin-like_SF"/>
</dbReference>
<dbReference type="Proteomes" id="UP000318590">
    <property type="component" value="Unassembled WGS sequence"/>
</dbReference>
<keyword evidence="9 11" id="KW-0149">Chlorophyll biosynthesis</keyword>
<keyword evidence="14" id="KW-1185">Reference proteome</keyword>
<dbReference type="CDD" id="cd01047">
    <property type="entry name" value="ACSF"/>
    <property type="match status" value="1"/>
</dbReference>
<dbReference type="EMBL" id="VFSV01000005">
    <property type="protein sequence ID" value="TRD22582.1"/>
    <property type="molecule type" value="Genomic_DNA"/>
</dbReference>
<comment type="pathway">
    <text evidence="2">Porphyrin-containing compound metabolism; chlorophyll biosynthesis.</text>
</comment>
<dbReference type="AlphaFoldDB" id="A0A547Q870"/>
<dbReference type="GO" id="GO:0036070">
    <property type="term" value="P:light-independent bacteriochlorophyll biosynthetic process"/>
    <property type="evidence" value="ECO:0007669"/>
    <property type="project" value="UniProtKB-UniRule"/>
</dbReference>
<dbReference type="OrthoDB" id="141643at2"/>
<dbReference type="UniPathway" id="UPA00668"/>
<proteinExistence type="inferred from homology"/>
<evidence type="ECO:0000256" key="6">
    <source>
        <dbReference type="ARBA" id="ARBA00022857"/>
    </source>
</evidence>
<accession>A0A547Q870</accession>
<evidence type="ECO:0000256" key="4">
    <source>
        <dbReference type="ARBA" id="ARBA00022531"/>
    </source>
</evidence>
<name>A0A547Q870_9RHOB</name>
<keyword evidence="6 11" id="KW-0521">NADP</keyword>
<dbReference type="NCBIfam" id="NF010172">
    <property type="entry name" value="PRK13654.1"/>
    <property type="match status" value="1"/>
</dbReference>
<keyword evidence="11" id="KW-0077">Bacteriochlorophyll biosynthesis</keyword>
<protein>
    <recommendedName>
        <fullName evidence="11">Aerobic magnesium-protoporphyrin IX monomethyl ester [oxidative] cyclase</fullName>
        <shortName evidence="11">Aerobic Mg-protoporphyrin IX monomethyl ester oxidative cyclase</shortName>
        <ecNumber evidence="11">1.14.13.81</ecNumber>
    </recommendedName>
</protein>
<evidence type="ECO:0000256" key="11">
    <source>
        <dbReference type="HAMAP-Rule" id="MF_01840"/>
    </source>
</evidence>
<evidence type="ECO:0000256" key="1">
    <source>
        <dbReference type="ARBA" id="ARBA00001962"/>
    </source>
</evidence>
<feature type="domain" description="Rubrerythrin diiron-binding" evidence="12">
    <location>
        <begin position="106"/>
        <end position="236"/>
    </location>
</feature>
<evidence type="ECO:0000256" key="2">
    <source>
        <dbReference type="ARBA" id="ARBA00005173"/>
    </source>
</evidence>
<evidence type="ECO:0000313" key="14">
    <source>
        <dbReference type="Proteomes" id="UP000318590"/>
    </source>
</evidence>
<evidence type="ECO:0000256" key="9">
    <source>
        <dbReference type="ARBA" id="ARBA00023171"/>
    </source>
</evidence>
<evidence type="ECO:0000256" key="3">
    <source>
        <dbReference type="ARBA" id="ARBA00006550"/>
    </source>
</evidence>
<dbReference type="GO" id="GO:0048529">
    <property type="term" value="F:magnesium-protoporphyrin IX monomethyl ester (oxidative) cyclase activity"/>
    <property type="evidence" value="ECO:0007669"/>
    <property type="project" value="UniProtKB-UniRule"/>
</dbReference>
<dbReference type="InterPro" id="IPR008434">
    <property type="entry name" value="AcsF"/>
</dbReference>
<dbReference type="PANTHER" id="PTHR31053:SF2">
    <property type="entry name" value="MAGNESIUM-PROTOPORPHYRIN IX MONOMETHYL ESTER [OXIDATIVE] CYCLASE, CHLOROPLASTIC"/>
    <property type="match status" value="1"/>
</dbReference>
<keyword evidence="4 11" id="KW-0602">Photosynthesis</keyword>
<evidence type="ECO:0000256" key="8">
    <source>
        <dbReference type="ARBA" id="ARBA00023004"/>
    </source>
</evidence>
<comment type="pathway">
    <text evidence="11">Porphyrin-containing compound metabolism; bacteriochlorophyll biosynthesis (light-independent).</text>
</comment>
<evidence type="ECO:0000256" key="7">
    <source>
        <dbReference type="ARBA" id="ARBA00023002"/>
    </source>
</evidence>
<dbReference type="EC" id="1.14.13.81" evidence="11"/>
<comment type="similarity">
    <text evidence="3 11">Belongs to the AcsF family.</text>
</comment>
<keyword evidence="5 11" id="KW-0479">Metal-binding</keyword>
<dbReference type="NCBIfam" id="TIGR02029">
    <property type="entry name" value="AcsF"/>
    <property type="match status" value="1"/>
</dbReference>
<evidence type="ECO:0000313" key="13">
    <source>
        <dbReference type="EMBL" id="TRD22582.1"/>
    </source>
</evidence>
<dbReference type="GO" id="GO:0005506">
    <property type="term" value="F:iron ion binding"/>
    <property type="evidence" value="ECO:0007669"/>
    <property type="project" value="UniProtKB-UniRule"/>
</dbReference>